<feature type="binding site" evidence="1">
    <location>
        <begin position="7"/>
        <end position="14"/>
    </location>
    <ligand>
        <name>substrate</name>
    </ligand>
</feature>
<dbReference type="SMART" id="SM00855">
    <property type="entry name" value="PGAM"/>
    <property type="match status" value="1"/>
</dbReference>
<proteinExistence type="predicted"/>
<dbReference type="InterPro" id="IPR050275">
    <property type="entry name" value="PGM_Phosphatase"/>
</dbReference>
<organism evidence="2 3">
    <name type="scientific">Candidatus Tenderia electrophaga</name>
    <dbReference type="NCBI Taxonomy" id="1748243"/>
    <lineage>
        <taxon>Bacteria</taxon>
        <taxon>Pseudomonadati</taxon>
        <taxon>Pseudomonadota</taxon>
        <taxon>Gammaproteobacteria</taxon>
        <taxon>Candidatus Tenderiales</taxon>
        <taxon>Candidatus Tenderiaceae</taxon>
        <taxon>Candidatus Tenderia</taxon>
    </lineage>
</organism>
<dbReference type="KEGG" id="tee:Tel_15030"/>
<dbReference type="SUPFAM" id="SSF53254">
    <property type="entry name" value="Phosphoglycerate mutase-like"/>
    <property type="match status" value="1"/>
</dbReference>
<dbReference type="GO" id="GO:0016791">
    <property type="term" value="F:phosphatase activity"/>
    <property type="evidence" value="ECO:0007669"/>
    <property type="project" value="TreeGrafter"/>
</dbReference>
<dbReference type="InterPro" id="IPR029033">
    <property type="entry name" value="His_PPase_superfam"/>
</dbReference>
<protein>
    <recommendedName>
        <fullName evidence="4">Phosphoglycerate mutase</fullName>
    </recommendedName>
</protein>
<dbReference type="EMBL" id="CP013099">
    <property type="protein sequence ID" value="ALP54355.1"/>
    <property type="molecule type" value="Genomic_DNA"/>
</dbReference>
<dbReference type="Pfam" id="PF00300">
    <property type="entry name" value="His_Phos_1"/>
    <property type="match status" value="1"/>
</dbReference>
<accession>A0A0S2TGU7</accession>
<name>A0A0S2TGU7_9GAMM</name>
<dbReference type="CDD" id="cd07067">
    <property type="entry name" value="HP_PGM_like"/>
    <property type="match status" value="1"/>
</dbReference>
<reference evidence="2" key="1">
    <citation type="submission" date="2015-10" db="EMBL/GenBank/DDBJ databases">
        <title>Description of Candidatus Tenderia electrophaga gen. nov, sp. nov., an Uncultivated Electroautotroph from a Biocathode Enrichment.</title>
        <authorList>
            <person name="Eddie B.J."/>
            <person name="Malanoski A.P."/>
            <person name="Wang Z."/>
            <person name="Hall R.J."/>
            <person name="Oh S.D."/>
            <person name="Heiner C."/>
            <person name="Lin B."/>
            <person name="Strycharz-Glaven S.M."/>
        </authorList>
    </citation>
    <scope>NUCLEOTIDE SEQUENCE [LARGE SCALE GENOMIC DNA]</scope>
    <source>
        <strain evidence="2">NRL1</strain>
    </source>
</reference>
<dbReference type="AlphaFoldDB" id="A0A0S2TGU7"/>
<dbReference type="PIRSF" id="PIRSF000709">
    <property type="entry name" value="6PFK_2-Ptase"/>
    <property type="match status" value="1"/>
</dbReference>
<dbReference type="PANTHER" id="PTHR48100">
    <property type="entry name" value="BROAD-SPECIFICITY PHOSPHATASE YOR283W-RELATED"/>
    <property type="match status" value="1"/>
</dbReference>
<dbReference type="Gene3D" id="3.40.50.1240">
    <property type="entry name" value="Phosphoglycerate mutase-like"/>
    <property type="match status" value="1"/>
</dbReference>
<evidence type="ECO:0000313" key="3">
    <source>
        <dbReference type="Proteomes" id="UP000055136"/>
    </source>
</evidence>
<gene>
    <name evidence="2" type="ORF">Tel_15030</name>
</gene>
<dbReference type="InterPro" id="IPR013078">
    <property type="entry name" value="His_Pase_superF_clade-1"/>
</dbReference>
<evidence type="ECO:0008006" key="4">
    <source>
        <dbReference type="Google" id="ProtNLM"/>
    </source>
</evidence>
<dbReference type="Proteomes" id="UP000055136">
    <property type="component" value="Chromosome"/>
</dbReference>
<evidence type="ECO:0000313" key="2">
    <source>
        <dbReference type="EMBL" id="ALP54355.1"/>
    </source>
</evidence>
<sequence length="177" mass="20135">MELYFTRHGRTNYNDLGLCNDDPSRDVHLTETGVKQAQHAAEALRHAGLERIIVSPLPRTRQTAEIINRYHHIPIEEHPDINDIRSGFDGRPVTDYFAATGHDPLHVRANGGESLLDHKQRVSGFIEWLKRQPNAAILVVAHEETLRVVIAHFAGNISDERLRDIEVDNCQIIHYTV</sequence>
<feature type="binding site" evidence="1">
    <location>
        <position position="59"/>
    </location>
    <ligand>
        <name>substrate</name>
    </ligand>
</feature>
<keyword evidence="3" id="KW-1185">Reference proteome</keyword>
<evidence type="ECO:0000256" key="1">
    <source>
        <dbReference type="PIRSR" id="PIRSR613078-2"/>
    </source>
</evidence>
<dbReference type="STRING" id="1748243.Tel_15030"/>